<comment type="subcellular location">
    <subcellularLocation>
        <location evidence="1">Cell outer membrane</location>
        <topology evidence="1">Multi-pass membrane protein</topology>
    </subcellularLocation>
</comment>
<dbReference type="InterPro" id="IPR000531">
    <property type="entry name" value="Beta-barrel_TonB"/>
</dbReference>
<evidence type="ECO:0000256" key="1">
    <source>
        <dbReference type="ARBA" id="ARBA00004571"/>
    </source>
</evidence>
<evidence type="ECO:0000256" key="2">
    <source>
        <dbReference type="ARBA" id="ARBA00022448"/>
    </source>
</evidence>
<evidence type="ECO:0000256" key="7">
    <source>
        <dbReference type="ARBA" id="ARBA00023237"/>
    </source>
</evidence>
<evidence type="ECO:0000256" key="5">
    <source>
        <dbReference type="ARBA" id="ARBA00023077"/>
    </source>
</evidence>
<evidence type="ECO:0000259" key="8">
    <source>
        <dbReference type="Pfam" id="PF00593"/>
    </source>
</evidence>
<proteinExistence type="predicted"/>
<dbReference type="PANTHER" id="PTHR32552">
    <property type="entry name" value="FERRICHROME IRON RECEPTOR-RELATED"/>
    <property type="match status" value="1"/>
</dbReference>
<keyword evidence="10" id="KW-1185">Reference proteome</keyword>
<dbReference type="EMBL" id="JAETWB010000082">
    <property type="protein sequence ID" value="MBL6082563.1"/>
    <property type="molecule type" value="Genomic_DNA"/>
</dbReference>
<protein>
    <submittedName>
        <fullName evidence="9">TonB-dependent receptor</fullName>
    </submittedName>
</protein>
<accession>A0ABS1UCZ3</accession>
<dbReference type="SUPFAM" id="SSF56935">
    <property type="entry name" value="Porins"/>
    <property type="match status" value="1"/>
</dbReference>
<dbReference type="Pfam" id="PF00593">
    <property type="entry name" value="TonB_dep_Rec_b-barrel"/>
    <property type="match status" value="1"/>
</dbReference>
<reference evidence="9 10" key="1">
    <citation type="submission" date="2021-01" db="EMBL/GenBank/DDBJ databases">
        <title>Belnapia mucosa sp. nov. and Belnapia arida sp. nov., isolated from the Tabernas Desert (Almeria, Spain).</title>
        <authorList>
            <person name="Molina-Menor E."/>
            <person name="Vidal-Verdu A."/>
            <person name="Calonge A."/>
            <person name="Satari L."/>
            <person name="Pereto J."/>
            <person name="Porcar M."/>
        </authorList>
    </citation>
    <scope>NUCLEOTIDE SEQUENCE [LARGE SCALE GENOMIC DNA]</scope>
    <source>
        <strain evidence="9 10">T18</strain>
    </source>
</reference>
<keyword evidence="5" id="KW-0798">TonB box</keyword>
<keyword evidence="6" id="KW-0472">Membrane</keyword>
<organism evidence="9 10">
    <name type="scientific">Belnapia arida</name>
    <dbReference type="NCBI Taxonomy" id="2804533"/>
    <lineage>
        <taxon>Bacteria</taxon>
        <taxon>Pseudomonadati</taxon>
        <taxon>Pseudomonadota</taxon>
        <taxon>Alphaproteobacteria</taxon>
        <taxon>Acetobacterales</taxon>
        <taxon>Roseomonadaceae</taxon>
        <taxon>Belnapia</taxon>
    </lineage>
</organism>
<evidence type="ECO:0000256" key="6">
    <source>
        <dbReference type="ARBA" id="ARBA00023136"/>
    </source>
</evidence>
<evidence type="ECO:0000256" key="3">
    <source>
        <dbReference type="ARBA" id="ARBA00022452"/>
    </source>
</evidence>
<name>A0ABS1UCZ3_9PROT</name>
<dbReference type="Gene3D" id="2.40.170.20">
    <property type="entry name" value="TonB-dependent receptor, beta-barrel domain"/>
    <property type="match status" value="1"/>
</dbReference>
<dbReference type="Proteomes" id="UP000660885">
    <property type="component" value="Unassembled WGS sequence"/>
</dbReference>
<evidence type="ECO:0000313" key="10">
    <source>
        <dbReference type="Proteomes" id="UP000660885"/>
    </source>
</evidence>
<keyword evidence="3" id="KW-1134">Transmembrane beta strand</keyword>
<gene>
    <name evidence="9" type="ORF">JMJ56_31860</name>
</gene>
<comment type="caution">
    <text evidence="9">The sequence shown here is derived from an EMBL/GenBank/DDBJ whole genome shotgun (WGS) entry which is preliminary data.</text>
</comment>
<keyword evidence="4" id="KW-0812">Transmembrane</keyword>
<keyword evidence="7" id="KW-0998">Cell outer membrane</keyword>
<keyword evidence="2" id="KW-0813">Transport</keyword>
<dbReference type="InterPro" id="IPR039426">
    <property type="entry name" value="TonB-dep_rcpt-like"/>
</dbReference>
<dbReference type="PANTHER" id="PTHR32552:SF84">
    <property type="entry name" value="TONB-DEPENDENT RECEPTOR-RELATED"/>
    <property type="match status" value="1"/>
</dbReference>
<dbReference type="InterPro" id="IPR036942">
    <property type="entry name" value="Beta-barrel_TonB_sf"/>
</dbReference>
<evidence type="ECO:0000256" key="4">
    <source>
        <dbReference type="ARBA" id="ARBA00022692"/>
    </source>
</evidence>
<feature type="domain" description="TonB-dependent receptor-like beta-barrel" evidence="8">
    <location>
        <begin position="12"/>
        <end position="148"/>
    </location>
</feature>
<sequence length="148" mass="16446">MNRFDYIELLHNQEQYGNRLDASLRRTLFGMDNTLTIGTDVNRVTFGRTSNSPYGGSSDVPLTGFDPGRFINLAGTCPRESSTTNQVSVFAEDRLALTPKVALVTGMRFDSIHLTRRDLVQRTSNERSFNQPSGRAGLVYQPVADVSL</sequence>
<keyword evidence="9" id="KW-0675">Receptor</keyword>
<dbReference type="RefSeq" id="WP_202835897.1">
    <property type="nucleotide sequence ID" value="NZ_JAETWB010000082.1"/>
</dbReference>
<evidence type="ECO:0000313" key="9">
    <source>
        <dbReference type="EMBL" id="MBL6082563.1"/>
    </source>
</evidence>